<comment type="caution">
    <text evidence="1">The sequence shown here is derived from an EMBL/GenBank/DDBJ whole genome shotgun (WGS) entry which is preliminary data.</text>
</comment>
<name>A0A8S1WCM6_PAROT</name>
<sequence>MIEEESRFIGQTSFSTDYNTQTFNQKHSQNLINPMKPCFILLHILVYNNDNFQILTVNVFPLFLNYDYFQIIHIFSKNNQLTPVPLLGCLNSLSPQIEILTILFKMNIFNVSRYTHIRFYSLSHTCKSSGTRNSHIKTLNFDQKNQKFQSAHFSV</sequence>
<organism evidence="1 2">
    <name type="scientific">Paramecium octaurelia</name>
    <dbReference type="NCBI Taxonomy" id="43137"/>
    <lineage>
        <taxon>Eukaryota</taxon>
        <taxon>Sar</taxon>
        <taxon>Alveolata</taxon>
        <taxon>Ciliophora</taxon>
        <taxon>Intramacronucleata</taxon>
        <taxon>Oligohymenophorea</taxon>
        <taxon>Peniculida</taxon>
        <taxon>Parameciidae</taxon>
        <taxon>Paramecium</taxon>
    </lineage>
</organism>
<dbReference type="Proteomes" id="UP000683925">
    <property type="component" value="Unassembled WGS sequence"/>
</dbReference>
<accession>A0A8S1WCM6</accession>
<proteinExistence type="predicted"/>
<keyword evidence="2" id="KW-1185">Reference proteome</keyword>
<reference evidence="1" key="1">
    <citation type="submission" date="2021-01" db="EMBL/GenBank/DDBJ databases">
        <authorList>
            <consortium name="Genoscope - CEA"/>
            <person name="William W."/>
        </authorList>
    </citation>
    <scope>NUCLEOTIDE SEQUENCE</scope>
</reference>
<dbReference type="AlphaFoldDB" id="A0A8S1WCM6"/>
<evidence type="ECO:0000313" key="1">
    <source>
        <dbReference type="EMBL" id="CAD8186285.1"/>
    </source>
</evidence>
<gene>
    <name evidence="1" type="ORF">POCTA_138.1.T0870200</name>
</gene>
<protein>
    <submittedName>
        <fullName evidence="1">Uncharacterized protein</fullName>
    </submittedName>
</protein>
<evidence type="ECO:0000313" key="2">
    <source>
        <dbReference type="Proteomes" id="UP000683925"/>
    </source>
</evidence>
<dbReference type="EMBL" id="CAJJDP010000086">
    <property type="protein sequence ID" value="CAD8186285.1"/>
    <property type="molecule type" value="Genomic_DNA"/>
</dbReference>